<evidence type="ECO:0000256" key="5">
    <source>
        <dbReference type="ARBA" id="ARBA00022771"/>
    </source>
</evidence>
<keyword evidence="2" id="KW-0808">Transferase</keyword>
<dbReference type="Proteomes" id="UP000014680">
    <property type="component" value="Unassembled WGS sequence"/>
</dbReference>
<keyword evidence="12" id="KW-1185">Reference proteome</keyword>
<keyword evidence="7" id="KW-0862">Zinc</keyword>
<dbReference type="InterPro" id="IPR051628">
    <property type="entry name" value="LUBAC_E3_Ligases"/>
</dbReference>
<dbReference type="InterPro" id="IPR001841">
    <property type="entry name" value="Znf_RING"/>
</dbReference>
<evidence type="ECO:0000313" key="12">
    <source>
        <dbReference type="Proteomes" id="UP000014680"/>
    </source>
</evidence>
<evidence type="ECO:0000256" key="8">
    <source>
        <dbReference type="PROSITE-ProRule" id="PRU00175"/>
    </source>
</evidence>
<dbReference type="InterPro" id="IPR013083">
    <property type="entry name" value="Znf_RING/FYVE/PHD"/>
</dbReference>
<evidence type="ECO:0000256" key="3">
    <source>
        <dbReference type="ARBA" id="ARBA00022723"/>
    </source>
</evidence>
<gene>
    <name evidence="11" type="ORF">EIN_425820</name>
</gene>
<evidence type="ECO:0000256" key="7">
    <source>
        <dbReference type="ARBA" id="ARBA00022833"/>
    </source>
</evidence>
<dbReference type="SMART" id="SM00647">
    <property type="entry name" value="IBR"/>
    <property type="match status" value="2"/>
</dbReference>
<dbReference type="GO" id="GO:0008270">
    <property type="term" value="F:zinc ion binding"/>
    <property type="evidence" value="ECO:0007669"/>
    <property type="project" value="UniProtKB-KW"/>
</dbReference>
<accession>A0A0A1U665</accession>
<evidence type="ECO:0000259" key="9">
    <source>
        <dbReference type="PROSITE" id="PS50089"/>
    </source>
</evidence>
<name>A0A0A1U665_ENTIV</name>
<dbReference type="SUPFAM" id="SSF57850">
    <property type="entry name" value="RING/U-box"/>
    <property type="match status" value="3"/>
</dbReference>
<keyword evidence="4" id="KW-0677">Repeat</keyword>
<dbReference type="InterPro" id="IPR002867">
    <property type="entry name" value="IBR_dom"/>
</dbReference>
<dbReference type="GeneID" id="14888742"/>
<dbReference type="Pfam" id="PF26200">
    <property type="entry name" value="Rcat_RNF216"/>
    <property type="match status" value="1"/>
</dbReference>
<dbReference type="Gene3D" id="1.20.120.1750">
    <property type="match status" value="1"/>
</dbReference>
<dbReference type="PROSITE" id="PS50089">
    <property type="entry name" value="ZF_RING_2"/>
    <property type="match status" value="1"/>
</dbReference>
<dbReference type="PANTHER" id="PTHR22770">
    <property type="entry name" value="UBIQUITIN CONJUGATING ENZYME 7 INTERACTING PROTEIN-RELATED"/>
    <property type="match status" value="1"/>
</dbReference>
<keyword evidence="5 8" id="KW-0863">Zinc-finger</keyword>
<dbReference type="PANTHER" id="PTHR22770:SF47">
    <property type="entry name" value="E3 UBIQUITIN-PROTEIN LIGASE RNF216"/>
    <property type="match status" value="1"/>
</dbReference>
<dbReference type="SMART" id="SM00184">
    <property type="entry name" value="RING"/>
    <property type="match status" value="2"/>
</dbReference>
<dbReference type="Gene3D" id="3.30.40.10">
    <property type="entry name" value="Zinc/RING finger domain, C3HC4 (zinc finger)"/>
    <property type="match status" value="1"/>
</dbReference>
<dbReference type="PROSITE" id="PS51873">
    <property type="entry name" value="TRIAD"/>
    <property type="match status" value="1"/>
</dbReference>
<feature type="domain" description="RING-type" evidence="10">
    <location>
        <begin position="170"/>
        <end position="403"/>
    </location>
</feature>
<evidence type="ECO:0000256" key="4">
    <source>
        <dbReference type="ARBA" id="ARBA00022737"/>
    </source>
</evidence>
<dbReference type="GO" id="GO:0016740">
    <property type="term" value="F:transferase activity"/>
    <property type="evidence" value="ECO:0007669"/>
    <property type="project" value="UniProtKB-KW"/>
</dbReference>
<feature type="domain" description="RING-type" evidence="9">
    <location>
        <begin position="174"/>
        <end position="221"/>
    </location>
</feature>
<dbReference type="OrthoDB" id="1431934at2759"/>
<proteinExistence type="predicted"/>
<dbReference type="InterPro" id="IPR044066">
    <property type="entry name" value="TRIAD_supradom"/>
</dbReference>
<protein>
    <submittedName>
        <fullName evidence="11">Ariadne RING finger, putative</fullName>
    </submittedName>
</protein>
<keyword evidence="3" id="KW-0479">Metal-binding</keyword>
<organism evidence="11 12">
    <name type="scientific">Entamoeba invadens IP1</name>
    <dbReference type="NCBI Taxonomy" id="370355"/>
    <lineage>
        <taxon>Eukaryota</taxon>
        <taxon>Amoebozoa</taxon>
        <taxon>Evosea</taxon>
        <taxon>Archamoebae</taxon>
        <taxon>Mastigamoebida</taxon>
        <taxon>Entamoebidae</taxon>
        <taxon>Entamoeba</taxon>
    </lineage>
</organism>
<dbReference type="AlphaFoldDB" id="A0A0A1U665"/>
<evidence type="ECO:0000256" key="1">
    <source>
        <dbReference type="ARBA" id="ARBA00004906"/>
    </source>
</evidence>
<dbReference type="KEGG" id="eiv:EIN_425820"/>
<sequence length="502" mass="57087">MQQQLTETNQNAIEECEIMNSIYPSSVKEIRPNEFLLTIPISSSETEVTLLPSSLDVPRRYMNKQTVVINDLPDVQVLVSYVNLRPVFQIQGIWLSLQNLIDITTSVEEQFSQYDSSGLFLALYTTITDFPHDHLVIQNLPPFPIPISEKQKVILEHAVLSEKSIFESQNSVSCPVCYEDLPPSDFVQISNCGDRICKKCMIDGLNMAVNTGSHLLCPFTNCRAEILSWELRGICDPELVLKYEKQLTLLFVQKGGESLSCPFCKSGGILVDKEVFTHPTPIKCPICQSVFCSVCLQGNHVGSCYGKDTKKEEKEDKEEIHQNVDRPWFNAKYFRSQKYRKIVQESIEFGGIKKCPRCRAPVLKSYGCNKITCICGAYFCYLCGKEISGYNHFGNGCPLFTENSLREDSFIQVDFNKKDLNKYFKNKDEFPFVCQCGNVVITGINSLVIVCNKCNTVRCRHCTTLNPSREHLKSALKEEDFIGYYVSHDVWKITNKTQDTEI</sequence>
<dbReference type="RefSeq" id="XP_004256591.1">
    <property type="nucleotide sequence ID" value="XM_004256543.1"/>
</dbReference>
<dbReference type="VEuPathDB" id="AmoebaDB:EIN_425820"/>
<dbReference type="EMBL" id="KB206573">
    <property type="protein sequence ID" value="ELP89820.1"/>
    <property type="molecule type" value="Genomic_DNA"/>
</dbReference>
<evidence type="ECO:0000313" key="11">
    <source>
        <dbReference type="EMBL" id="ELP89820.1"/>
    </source>
</evidence>
<reference evidence="11 12" key="1">
    <citation type="submission" date="2012-10" db="EMBL/GenBank/DDBJ databases">
        <authorList>
            <person name="Zafar N."/>
            <person name="Inman J."/>
            <person name="Hall N."/>
            <person name="Lorenzi H."/>
            <person name="Caler E."/>
        </authorList>
    </citation>
    <scope>NUCLEOTIDE SEQUENCE [LARGE SCALE GENOMIC DNA]</scope>
    <source>
        <strain evidence="11 12">IP1</strain>
    </source>
</reference>
<evidence type="ECO:0000259" key="10">
    <source>
        <dbReference type="PROSITE" id="PS51873"/>
    </source>
</evidence>
<keyword evidence="6" id="KW-0833">Ubl conjugation pathway</keyword>
<comment type="pathway">
    <text evidence="1">Protein modification; protein ubiquitination.</text>
</comment>
<evidence type="ECO:0000256" key="2">
    <source>
        <dbReference type="ARBA" id="ARBA00022679"/>
    </source>
</evidence>
<evidence type="ECO:0000256" key="6">
    <source>
        <dbReference type="ARBA" id="ARBA00022786"/>
    </source>
</evidence>